<evidence type="ECO:0000313" key="2">
    <source>
        <dbReference type="Proteomes" id="UP001288387"/>
    </source>
</evidence>
<proteinExistence type="predicted"/>
<name>A0AAJ2WIY9_STEMA</name>
<dbReference type="AlphaFoldDB" id="A0AAJ2WIY9"/>
<organism evidence="1 2">
    <name type="scientific">Stenotrophomonas maltophilia</name>
    <name type="common">Pseudomonas maltophilia</name>
    <name type="synonym">Xanthomonas maltophilia</name>
    <dbReference type="NCBI Taxonomy" id="40324"/>
    <lineage>
        <taxon>Bacteria</taxon>
        <taxon>Pseudomonadati</taxon>
        <taxon>Pseudomonadota</taxon>
        <taxon>Gammaproteobacteria</taxon>
        <taxon>Lysobacterales</taxon>
        <taxon>Lysobacteraceae</taxon>
        <taxon>Stenotrophomonas</taxon>
        <taxon>Stenotrophomonas maltophilia group</taxon>
    </lineage>
</organism>
<sequence>MSLVPTIYRSTDPGAPLLSGVPGALIALLDAVLVDGYGVGAGRKDGLGWKKGFGGVNIRAYQNSQAFGTGYFLRVDDTAARSALLRGYSSMSDLNTGEDATPSPALKTSGSMWEKSNVASGALRHWIAIGTERFFYLFVDTGGNYGTQGYSGTHGHYAGDITSMKPGDRHHFTVSYKGSDSEASSTVGYGFRARAWNDFGGADTQTSAFIGRSMSGVPGSTRAYVSASAATTSGVALGSQSNYPTYPYGGNGGLLYSPIDVLENAMQPRGFLPGAFAPIHRRPFPEMTVVTDVDGLPVGTQLLAKCVTVDSFAGGFNETYTGQILIDITNAWA</sequence>
<dbReference type="EMBL" id="JAXRVB010000005">
    <property type="protein sequence ID" value="MDZ5764161.1"/>
    <property type="molecule type" value="Genomic_DNA"/>
</dbReference>
<comment type="caution">
    <text evidence="1">The sequence shown here is derived from an EMBL/GenBank/DDBJ whole genome shotgun (WGS) entry which is preliminary data.</text>
</comment>
<accession>A0AAJ2WIY9</accession>
<dbReference type="RefSeq" id="WP_322540450.1">
    <property type="nucleotide sequence ID" value="NZ_JAXRVB010000005.1"/>
</dbReference>
<evidence type="ECO:0000313" key="1">
    <source>
        <dbReference type="EMBL" id="MDZ5764161.1"/>
    </source>
</evidence>
<protein>
    <submittedName>
        <fullName evidence="1">Uncharacterized protein</fullName>
    </submittedName>
</protein>
<reference evidence="1" key="1">
    <citation type="submission" date="2023-12" db="EMBL/GenBank/DDBJ databases">
        <title>'Antibacterial potential of Stenotrophomonas maltophilia cystic fibrosis isolates' (manuscript under preparation).</title>
        <authorList>
            <person name="Crisan C.V."/>
            <person name="Pettis M."/>
            <person name="Goldberg J.B."/>
        </authorList>
    </citation>
    <scope>NUCLEOTIDE SEQUENCE</scope>
    <source>
        <strain evidence="1">CCV129</strain>
    </source>
</reference>
<gene>
    <name evidence="1" type="ORF">U4I38_06685</name>
</gene>
<dbReference type="Proteomes" id="UP001288387">
    <property type="component" value="Unassembled WGS sequence"/>
</dbReference>